<dbReference type="RefSeq" id="XP_037153449.1">
    <property type="nucleotide sequence ID" value="XM_037301815.1"/>
</dbReference>
<name>A0A8H6FE02_9LECA</name>
<dbReference type="GeneID" id="59339356"/>
<dbReference type="EMBL" id="JACCJB010000009">
    <property type="protein sequence ID" value="KAF6224389.1"/>
    <property type="molecule type" value="Genomic_DNA"/>
</dbReference>
<evidence type="ECO:0000313" key="4">
    <source>
        <dbReference type="Proteomes" id="UP000593566"/>
    </source>
</evidence>
<gene>
    <name evidence="3" type="ORF">HO133_010966</name>
</gene>
<protein>
    <recommendedName>
        <fullName evidence="5">DUF292-domain-containing protein</fullName>
    </recommendedName>
</protein>
<sequence length="302" mass="33180">MAPSSAIVGKIKVQLKLSISRLRMVQQKDTAIAKQQRRAMAVLLEQGKEESARIRVENIIRSDITTELLEVLELYCELLLARTGLLEAKECDPGLEEAIKSIIYAAPRTDVKELQQARALLVEKYGKDFALEAVENSDGKVAERVLKKLRVEPPEPELVTLYLKEIARTYGVNWPRKEESLDAQDDGDDDKPSGGQAVKNLEEPLTTDELSKATPPRDLGPRSPISVAPPSPSTDNLNPRVRLPGPPELKPGAKMSGLKKQTSDTDAQSTATSRESGAKKDIVGGKIPDVDELTKRFAALKR</sequence>
<dbReference type="AlphaFoldDB" id="A0A8H6FE02"/>
<dbReference type="InterPro" id="IPR042277">
    <property type="entry name" value="IST1-like"/>
</dbReference>
<dbReference type="GO" id="GO:0015031">
    <property type="term" value="P:protein transport"/>
    <property type="evidence" value="ECO:0007669"/>
    <property type="project" value="InterPro"/>
</dbReference>
<organism evidence="3 4">
    <name type="scientific">Letharia lupina</name>
    <dbReference type="NCBI Taxonomy" id="560253"/>
    <lineage>
        <taxon>Eukaryota</taxon>
        <taxon>Fungi</taxon>
        <taxon>Dikarya</taxon>
        <taxon>Ascomycota</taxon>
        <taxon>Pezizomycotina</taxon>
        <taxon>Lecanoromycetes</taxon>
        <taxon>OSLEUM clade</taxon>
        <taxon>Lecanoromycetidae</taxon>
        <taxon>Lecanorales</taxon>
        <taxon>Lecanorineae</taxon>
        <taxon>Parmeliaceae</taxon>
        <taxon>Letharia</taxon>
    </lineage>
</organism>
<dbReference type="Gene3D" id="1.20.1260.60">
    <property type="entry name" value="Vacuolar protein sorting-associated protein Ist1"/>
    <property type="match status" value="1"/>
</dbReference>
<feature type="compositionally biased region" description="Basic and acidic residues" evidence="2">
    <location>
        <begin position="276"/>
        <end position="285"/>
    </location>
</feature>
<evidence type="ECO:0000256" key="2">
    <source>
        <dbReference type="SAM" id="MobiDB-lite"/>
    </source>
</evidence>
<proteinExistence type="inferred from homology"/>
<evidence type="ECO:0008006" key="5">
    <source>
        <dbReference type="Google" id="ProtNLM"/>
    </source>
</evidence>
<accession>A0A8H6FE02</accession>
<evidence type="ECO:0000256" key="1">
    <source>
        <dbReference type="ARBA" id="ARBA00005536"/>
    </source>
</evidence>
<reference evidence="3 4" key="1">
    <citation type="journal article" date="2020" name="Genomics">
        <title>Complete, high-quality genomes from long-read metagenomic sequencing of two wolf lichen thalli reveals enigmatic genome architecture.</title>
        <authorList>
            <person name="McKenzie S.K."/>
            <person name="Walston R.F."/>
            <person name="Allen J.L."/>
        </authorList>
    </citation>
    <scope>NUCLEOTIDE SEQUENCE [LARGE SCALE GENOMIC DNA]</scope>
    <source>
        <strain evidence="3">WasteWater1</strain>
    </source>
</reference>
<comment type="caution">
    <text evidence="3">The sequence shown here is derived from an EMBL/GenBank/DDBJ whole genome shotgun (WGS) entry which is preliminary data.</text>
</comment>
<dbReference type="FunFam" id="1.20.1260.60:FF:000002">
    <property type="entry name" value="Vacuolar protein sorting-associated protein IST1"/>
    <property type="match status" value="1"/>
</dbReference>
<comment type="similarity">
    <text evidence="1">Belongs to the IST1 family.</text>
</comment>
<dbReference type="PANTHER" id="PTHR12161:SF5">
    <property type="entry name" value="IST1 HOMOLOG"/>
    <property type="match status" value="1"/>
</dbReference>
<dbReference type="Proteomes" id="UP000593566">
    <property type="component" value="Unassembled WGS sequence"/>
</dbReference>
<feature type="compositionally biased region" description="Low complexity" evidence="2">
    <location>
        <begin position="264"/>
        <end position="273"/>
    </location>
</feature>
<dbReference type="PANTHER" id="PTHR12161">
    <property type="entry name" value="IST1 FAMILY MEMBER"/>
    <property type="match status" value="1"/>
</dbReference>
<feature type="region of interest" description="Disordered" evidence="2">
    <location>
        <begin position="177"/>
        <end position="285"/>
    </location>
</feature>
<dbReference type="Pfam" id="PF03398">
    <property type="entry name" value="Ist1"/>
    <property type="match status" value="1"/>
</dbReference>
<keyword evidence="4" id="KW-1185">Reference proteome</keyword>
<evidence type="ECO:0000313" key="3">
    <source>
        <dbReference type="EMBL" id="KAF6224389.1"/>
    </source>
</evidence>
<dbReference type="InterPro" id="IPR005061">
    <property type="entry name" value="Ist1"/>
</dbReference>